<evidence type="ECO:0000313" key="1">
    <source>
        <dbReference type="EMBL" id="CAG8611941.1"/>
    </source>
</evidence>
<evidence type="ECO:0000313" key="2">
    <source>
        <dbReference type="Proteomes" id="UP000789920"/>
    </source>
</evidence>
<sequence>EENTRMDLNAIINLSNQIDKLENNDKSHASLIANKILPSRSVGHPPGPLWQAFDPIKTNYKKPKARCIFCNLNKPISGTAAVMILHIKKCEKIHSEIRAYLMNTYSCQQKLVPNLITECNQQQDNSHSSDGSIASFISVSNYDSISVLSDNNTSENNDFLKTASQIFTQLPIDARKDRKSELVKIRDTLGENQKSAVIFRDLEEVLSTISSAIKIIGFFQKNTLAIQNIHTRFGEKTFRFTLPTFTWWNFFFTSLQQLQNKEQHLKDMAYEMES</sequence>
<organism evidence="1 2">
    <name type="scientific">Racocetra persica</name>
    <dbReference type="NCBI Taxonomy" id="160502"/>
    <lineage>
        <taxon>Eukaryota</taxon>
        <taxon>Fungi</taxon>
        <taxon>Fungi incertae sedis</taxon>
        <taxon>Mucoromycota</taxon>
        <taxon>Glomeromycotina</taxon>
        <taxon>Glomeromycetes</taxon>
        <taxon>Diversisporales</taxon>
        <taxon>Gigasporaceae</taxon>
        <taxon>Racocetra</taxon>
    </lineage>
</organism>
<reference evidence="1" key="1">
    <citation type="submission" date="2021-06" db="EMBL/GenBank/DDBJ databases">
        <authorList>
            <person name="Kallberg Y."/>
            <person name="Tangrot J."/>
            <person name="Rosling A."/>
        </authorList>
    </citation>
    <scope>NUCLEOTIDE SEQUENCE</scope>
    <source>
        <strain evidence="1">MA461A</strain>
    </source>
</reference>
<dbReference type="EMBL" id="CAJVQC010010021">
    <property type="protein sequence ID" value="CAG8611941.1"/>
    <property type="molecule type" value="Genomic_DNA"/>
</dbReference>
<proteinExistence type="predicted"/>
<comment type="caution">
    <text evidence="1">The sequence shown here is derived from an EMBL/GenBank/DDBJ whole genome shotgun (WGS) entry which is preliminary data.</text>
</comment>
<keyword evidence="2" id="KW-1185">Reference proteome</keyword>
<dbReference type="Proteomes" id="UP000789920">
    <property type="component" value="Unassembled WGS sequence"/>
</dbReference>
<name>A0ACA9MWT0_9GLOM</name>
<accession>A0ACA9MWT0</accession>
<gene>
    <name evidence="1" type="ORF">RPERSI_LOCUS6345</name>
</gene>
<feature type="non-terminal residue" evidence="1">
    <location>
        <position position="1"/>
    </location>
</feature>
<protein>
    <submittedName>
        <fullName evidence="1">29145_t:CDS:1</fullName>
    </submittedName>
</protein>
<feature type="non-terminal residue" evidence="1">
    <location>
        <position position="274"/>
    </location>
</feature>